<evidence type="ECO:0000313" key="2">
    <source>
        <dbReference type="Proteomes" id="UP000008177"/>
    </source>
</evidence>
<evidence type="ECO:0000313" key="1">
    <source>
        <dbReference type="EMBL" id="CCD42295.1"/>
    </source>
</evidence>
<reference evidence="2" key="1">
    <citation type="journal article" date="2011" name="PLoS Genet.">
        <title>Genomic analysis of the necrotrophic fungal pathogens Sclerotinia sclerotiorum and Botrytis cinerea.</title>
        <authorList>
            <person name="Amselem J."/>
            <person name="Cuomo C.A."/>
            <person name="van Kan J.A."/>
            <person name="Viaud M."/>
            <person name="Benito E.P."/>
            <person name="Couloux A."/>
            <person name="Coutinho P.M."/>
            <person name="de Vries R.P."/>
            <person name="Dyer P.S."/>
            <person name="Fillinger S."/>
            <person name="Fournier E."/>
            <person name="Gout L."/>
            <person name="Hahn M."/>
            <person name="Kohn L."/>
            <person name="Lapalu N."/>
            <person name="Plummer K.M."/>
            <person name="Pradier J.M."/>
            <person name="Quevillon E."/>
            <person name="Sharon A."/>
            <person name="Simon A."/>
            <person name="ten Have A."/>
            <person name="Tudzynski B."/>
            <person name="Tudzynski P."/>
            <person name="Wincker P."/>
            <person name="Andrew M."/>
            <person name="Anthouard V."/>
            <person name="Beever R.E."/>
            <person name="Beffa R."/>
            <person name="Benoit I."/>
            <person name="Bouzid O."/>
            <person name="Brault B."/>
            <person name="Chen Z."/>
            <person name="Choquer M."/>
            <person name="Collemare J."/>
            <person name="Cotton P."/>
            <person name="Danchin E.G."/>
            <person name="Da Silva C."/>
            <person name="Gautier A."/>
            <person name="Giraud C."/>
            <person name="Giraud T."/>
            <person name="Gonzalez C."/>
            <person name="Grossetete S."/>
            <person name="Guldener U."/>
            <person name="Henrissat B."/>
            <person name="Howlett B.J."/>
            <person name="Kodira C."/>
            <person name="Kretschmer M."/>
            <person name="Lappartient A."/>
            <person name="Leroch M."/>
            <person name="Levis C."/>
            <person name="Mauceli E."/>
            <person name="Neuveglise C."/>
            <person name="Oeser B."/>
            <person name="Pearson M."/>
            <person name="Poulain J."/>
            <person name="Poussereau N."/>
            <person name="Quesneville H."/>
            <person name="Rascle C."/>
            <person name="Schumacher J."/>
            <person name="Segurens B."/>
            <person name="Sexton A."/>
            <person name="Silva E."/>
            <person name="Sirven C."/>
            <person name="Soanes D.M."/>
            <person name="Talbot N.J."/>
            <person name="Templeton M."/>
            <person name="Yandava C."/>
            <person name="Yarden O."/>
            <person name="Zeng Q."/>
            <person name="Rollins J.A."/>
            <person name="Lebrun M.H."/>
            <person name="Dickman M."/>
        </authorList>
    </citation>
    <scope>NUCLEOTIDE SEQUENCE [LARGE SCALE GENOMIC DNA]</scope>
    <source>
        <strain evidence="2">T4</strain>
    </source>
</reference>
<dbReference type="HOGENOM" id="CLU_2440571_0_0_1"/>
<dbReference type="InParanoid" id="G2XN39"/>
<sequence length="90" mass="10233">MAIYQCTPEPRPWLFGDIASAKIVVLFLGKLECIRLKTVWGIIWPAPRCTFPLILSRALKYFRDTRPKAMIVHSVSASASSQGNTWFRAH</sequence>
<dbReference type="AlphaFoldDB" id="G2XN39"/>
<proteinExistence type="predicted"/>
<accession>G2XN39</accession>
<dbReference type="Proteomes" id="UP000008177">
    <property type="component" value="Unplaced contigs"/>
</dbReference>
<dbReference type="EMBL" id="FQ790245">
    <property type="protein sequence ID" value="CCD42295.1"/>
    <property type="molecule type" value="Genomic_DNA"/>
</dbReference>
<name>G2XN39_BOTF4</name>
<organism evidence="1 2">
    <name type="scientific">Botryotinia fuckeliana (strain T4)</name>
    <name type="common">Noble rot fungus</name>
    <name type="synonym">Botrytis cinerea</name>
    <dbReference type="NCBI Taxonomy" id="999810"/>
    <lineage>
        <taxon>Eukaryota</taxon>
        <taxon>Fungi</taxon>
        <taxon>Dikarya</taxon>
        <taxon>Ascomycota</taxon>
        <taxon>Pezizomycotina</taxon>
        <taxon>Leotiomycetes</taxon>
        <taxon>Helotiales</taxon>
        <taxon>Sclerotiniaceae</taxon>
        <taxon>Botrytis</taxon>
    </lineage>
</organism>
<gene>
    <name evidence="1" type="ORF">BofuT4_uP014230.1</name>
</gene>
<protein>
    <submittedName>
        <fullName evidence="1">Uncharacterized protein</fullName>
    </submittedName>
</protein>